<proteinExistence type="inferred from homology"/>
<keyword evidence="7" id="KW-0966">Cell projection</keyword>
<feature type="domain" description="TRAF3-interacting protein 1 N-terminal" evidence="12">
    <location>
        <begin position="5"/>
        <end position="116"/>
    </location>
</feature>
<evidence type="ECO:0000256" key="1">
    <source>
        <dbReference type="ARBA" id="ARBA00004120"/>
    </source>
</evidence>
<evidence type="ECO:0000256" key="6">
    <source>
        <dbReference type="ARBA" id="ARBA00023212"/>
    </source>
</evidence>
<dbReference type="GO" id="GO:0070507">
    <property type="term" value="P:regulation of microtubule cytoskeleton organization"/>
    <property type="evidence" value="ECO:0007669"/>
    <property type="project" value="TreeGrafter"/>
</dbReference>
<dbReference type="PANTHER" id="PTHR31363">
    <property type="entry name" value="TRAF3-INTERACTING PROTEIN 1"/>
    <property type="match status" value="1"/>
</dbReference>
<reference evidence="13 14" key="1">
    <citation type="submission" date="2022-11" db="EMBL/GenBank/DDBJ databases">
        <title>Whole genome sequence of Eschrichtius robustus ER-17-0199.</title>
        <authorList>
            <person name="Bruniche-Olsen A."/>
            <person name="Black A.N."/>
            <person name="Fields C.J."/>
            <person name="Walden K."/>
            <person name="Dewoody J.A."/>
        </authorList>
    </citation>
    <scope>NUCLEOTIDE SEQUENCE [LARGE SCALE GENOMIC DNA]</scope>
    <source>
        <strain evidence="13">ER-17-0199</strain>
        <tissue evidence="13">Blubber</tissue>
    </source>
</reference>
<dbReference type="GO" id="GO:0005930">
    <property type="term" value="C:axoneme"/>
    <property type="evidence" value="ECO:0007669"/>
    <property type="project" value="UniProtKB-SubCell"/>
</dbReference>
<dbReference type="GO" id="GO:0030992">
    <property type="term" value="C:intraciliary transport particle B"/>
    <property type="evidence" value="ECO:0007669"/>
    <property type="project" value="TreeGrafter"/>
</dbReference>
<dbReference type="EMBL" id="JAIQCJ010002141">
    <property type="protein sequence ID" value="KAJ8781648.1"/>
    <property type="molecule type" value="Genomic_DNA"/>
</dbReference>
<evidence type="ECO:0000259" key="12">
    <source>
        <dbReference type="Pfam" id="PF10243"/>
    </source>
</evidence>
<sequence>MNAAVVKRTQEALGKVIRRPPLTEKLLNKPPFRYLHDIITEVIRTTGFMKGLYTDTEMKSDNVKDKDAKISFLQKAIDVVVMVSGEPLLAKPARIVAGHEPERTNELLQRIGKCCLNKVAPPPSWKLPAREG</sequence>
<dbReference type="InterPro" id="IPR018799">
    <property type="entry name" value="TRAF3IP1"/>
</dbReference>
<evidence type="ECO:0000256" key="9">
    <source>
        <dbReference type="ARBA" id="ARBA00070492"/>
    </source>
</evidence>
<dbReference type="GO" id="GO:0042073">
    <property type="term" value="P:intraciliary transport"/>
    <property type="evidence" value="ECO:0007669"/>
    <property type="project" value="TreeGrafter"/>
</dbReference>
<dbReference type="GO" id="GO:0048731">
    <property type="term" value="P:system development"/>
    <property type="evidence" value="ECO:0007669"/>
    <property type="project" value="UniProtKB-ARBA"/>
</dbReference>
<evidence type="ECO:0000256" key="2">
    <source>
        <dbReference type="ARBA" id="ARBA00004430"/>
    </source>
</evidence>
<comment type="similarity">
    <text evidence="8">Belongs to the TRAF3IP1 family.</text>
</comment>
<name>A0AB34GQV5_ESCRO</name>
<dbReference type="Pfam" id="PF10243">
    <property type="entry name" value="MIP-T3"/>
    <property type="match status" value="1"/>
</dbReference>
<protein>
    <recommendedName>
        <fullName evidence="9">TRAF3-interacting protein 1</fullName>
    </recommendedName>
    <alternativeName>
        <fullName evidence="11">Intraflagellar transport protein 54 homolog</fullName>
    </alternativeName>
    <alternativeName>
        <fullName evidence="10">Microtubule-interacting protein associated with TRAF3</fullName>
    </alternativeName>
</protein>
<dbReference type="GO" id="GO:0036064">
    <property type="term" value="C:ciliary basal body"/>
    <property type="evidence" value="ECO:0007669"/>
    <property type="project" value="TreeGrafter"/>
</dbReference>
<evidence type="ECO:0000313" key="14">
    <source>
        <dbReference type="Proteomes" id="UP001159641"/>
    </source>
</evidence>
<dbReference type="AlphaFoldDB" id="A0AB34GQV5"/>
<keyword evidence="6" id="KW-0206">Cytoskeleton</keyword>
<dbReference type="InterPro" id="IPR042576">
    <property type="entry name" value="TRAF3IP1_N_sf"/>
</dbReference>
<evidence type="ECO:0000256" key="11">
    <source>
        <dbReference type="ARBA" id="ARBA00082455"/>
    </source>
</evidence>
<evidence type="ECO:0000256" key="4">
    <source>
        <dbReference type="ARBA" id="ARBA00022794"/>
    </source>
</evidence>
<evidence type="ECO:0000256" key="8">
    <source>
        <dbReference type="ARBA" id="ARBA00043971"/>
    </source>
</evidence>
<keyword evidence="14" id="KW-1185">Reference proteome</keyword>
<dbReference type="InterPro" id="IPR040468">
    <property type="entry name" value="TRAF3IP1_N"/>
</dbReference>
<dbReference type="Gene3D" id="1.10.418.50">
    <property type="entry name" value="Microtubule-binding protein MIP-T3"/>
    <property type="match status" value="1"/>
</dbReference>
<organism evidence="13 14">
    <name type="scientific">Eschrichtius robustus</name>
    <name type="common">California gray whale</name>
    <name type="synonym">Eschrichtius gibbosus</name>
    <dbReference type="NCBI Taxonomy" id="9764"/>
    <lineage>
        <taxon>Eukaryota</taxon>
        <taxon>Metazoa</taxon>
        <taxon>Chordata</taxon>
        <taxon>Craniata</taxon>
        <taxon>Vertebrata</taxon>
        <taxon>Euteleostomi</taxon>
        <taxon>Mammalia</taxon>
        <taxon>Eutheria</taxon>
        <taxon>Laurasiatheria</taxon>
        <taxon>Artiodactyla</taxon>
        <taxon>Whippomorpha</taxon>
        <taxon>Cetacea</taxon>
        <taxon>Mysticeti</taxon>
        <taxon>Eschrichtiidae</taxon>
        <taxon>Eschrichtius</taxon>
    </lineage>
</organism>
<dbReference type="Proteomes" id="UP001159641">
    <property type="component" value="Unassembled WGS sequence"/>
</dbReference>
<gene>
    <name evidence="13" type="ORF">J1605_010906</name>
</gene>
<keyword evidence="3" id="KW-0963">Cytoplasm</keyword>
<evidence type="ECO:0000256" key="3">
    <source>
        <dbReference type="ARBA" id="ARBA00022490"/>
    </source>
</evidence>
<dbReference type="GO" id="GO:0032480">
    <property type="term" value="P:negative regulation of type I interferon production"/>
    <property type="evidence" value="ECO:0007669"/>
    <property type="project" value="UniProtKB-ARBA"/>
</dbReference>
<dbReference type="PANTHER" id="PTHR31363:SF0">
    <property type="entry name" value="TRAF3-INTERACTING PROTEIN 1"/>
    <property type="match status" value="1"/>
</dbReference>
<evidence type="ECO:0000256" key="10">
    <source>
        <dbReference type="ARBA" id="ARBA00079491"/>
    </source>
</evidence>
<comment type="caution">
    <text evidence="13">The sequence shown here is derived from an EMBL/GenBank/DDBJ whole genome shotgun (WGS) entry which is preliminary data.</text>
</comment>
<dbReference type="GO" id="GO:0008017">
    <property type="term" value="F:microtubule binding"/>
    <property type="evidence" value="ECO:0007669"/>
    <property type="project" value="InterPro"/>
</dbReference>
<accession>A0AB34GQV5</accession>
<keyword evidence="4" id="KW-0970">Cilium biogenesis/degradation</keyword>
<dbReference type="GO" id="GO:0001738">
    <property type="term" value="P:morphogenesis of a polarized epithelium"/>
    <property type="evidence" value="ECO:0007669"/>
    <property type="project" value="UniProtKB-ARBA"/>
</dbReference>
<evidence type="ECO:0000256" key="7">
    <source>
        <dbReference type="ARBA" id="ARBA00023273"/>
    </source>
</evidence>
<evidence type="ECO:0000313" key="13">
    <source>
        <dbReference type="EMBL" id="KAJ8781648.1"/>
    </source>
</evidence>
<comment type="subcellular location">
    <subcellularLocation>
        <location evidence="2">Cytoplasm</location>
        <location evidence="2">Cytoskeleton</location>
        <location evidence="2">Cilium axoneme</location>
    </subcellularLocation>
    <subcellularLocation>
        <location evidence="1">Cytoplasm</location>
        <location evidence="1">Cytoskeleton</location>
        <location evidence="1">Cilium basal body</location>
    </subcellularLocation>
</comment>
<dbReference type="GO" id="GO:0050687">
    <property type="term" value="P:negative regulation of defense response to virus"/>
    <property type="evidence" value="ECO:0007669"/>
    <property type="project" value="UniProtKB-ARBA"/>
</dbReference>
<dbReference type="FunFam" id="1.10.418.50:FF:000001">
    <property type="entry name" value="TRAF3-interacting protein 1 isoform X1"/>
    <property type="match status" value="1"/>
</dbReference>
<dbReference type="GO" id="GO:0048513">
    <property type="term" value="P:animal organ development"/>
    <property type="evidence" value="ECO:0007669"/>
    <property type="project" value="UniProtKB-ARBA"/>
</dbReference>
<keyword evidence="5" id="KW-0175">Coiled coil</keyword>
<dbReference type="GO" id="GO:0060271">
    <property type="term" value="P:cilium assembly"/>
    <property type="evidence" value="ECO:0007669"/>
    <property type="project" value="TreeGrafter"/>
</dbReference>
<evidence type="ECO:0000256" key="5">
    <source>
        <dbReference type="ARBA" id="ARBA00023054"/>
    </source>
</evidence>